<reference evidence="2 3" key="1">
    <citation type="journal article" date="2016" name="Genome Biol. Evol.">
        <title>Divergent and convergent evolution of fungal pathogenicity.</title>
        <authorList>
            <person name="Shang Y."/>
            <person name="Xiao G."/>
            <person name="Zheng P."/>
            <person name="Cen K."/>
            <person name="Zhan S."/>
            <person name="Wang C."/>
        </authorList>
    </citation>
    <scope>NUCLEOTIDE SEQUENCE [LARGE SCALE GENOMIC DNA]</scope>
    <source>
        <strain evidence="2 3">RCEF 264</strain>
    </source>
</reference>
<proteinExistence type="predicted"/>
<feature type="compositionally biased region" description="Basic and acidic residues" evidence="1">
    <location>
        <begin position="243"/>
        <end position="256"/>
    </location>
</feature>
<dbReference type="Proteomes" id="UP000076874">
    <property type="component" value="Unassembled WGS sequence"/>
</dbReference>
<feature type="compositionally biased region" description="Low complexity" evidence="1">
    <location>
        <begin position="16"/>
        <end position="47"/>
    </location>
</feature>
<name>A0A167VAX0_9HYPO</name>
<sequence>MASRLWSFFRSPRPAPAEANSPAISPSPSLSAGTPASSTSSPVPTQSNGVSSKKRQTSPPPSGRSAAAVAKRWRQLNTGAAEREAGTAAAGDEAERTNWTSRFSRLCVGRAESVDIKTEEAEDGSDEGLQAIPDGASNSSKHADTIFMKGPRGVAMTDESGDGSVDMIDGTGETEDEDEGNDGDDDDENEDEDEIYDFDDSGNYEPKSAGFLYPLPPALQGRTIDTRSAGFKAGSLNLDETDEVRAHAPRGTETERQPFVGSSYAQTPTGGGSAAQNDDEASREEEKTDDEELEDWLHLFEESDYDDDDEDSDWEVDEDERQAYTDGVAGIAGYAGWTADEQRLHRLLSLRGFHPLLPAAWTGDFLGVPMYPSLFAPSDSHKRVVIGHYASQFRATKALRALFDLQNRVTCLRQTGSTAGIGAVIERELRRYIAWAAADGGLARCAPVAAMPNIRAKQFPRDTHHLARRVQTYFRAWAARYRAHYAQLPAYVTVYEDATTATRGQQNAAPARRRLRPPRLLYGFVIVQHMVMLLVLDAAHPRARPRCFADFNMSLGDRWLDASLNVAIPVHLARAAQLRSIRGLVLPAIEKDETDVDA</sequence>
<dbReference type="EMBL" id="AZHD01000006">
    <property type="protein sequence ID" value="OAA62414.1"/>
    <property type="molecule type" value="Genomic_DNA"/>
</dbReference>
<keyword evidence="3" id="KW-1185">Reference proteome</keyword>
<accession>A0A167VAX0</accession>
<feature type="compositionally biased region" description="Acidic residues" evidence="1">
    <location>
        <begin position="172"/>
        <end position="202"/>
    </location>
</feature>
<dbReference type="AlphaFoldDB" id="A0A167VAX0"/>
<gene>
    <name evidence="2" type="ORF">SPI_03954</name>
</gene>
<feature type="compositionally biased region" description="Acidic residues" evidence="1">
    <location>
        <begin position="277"/>
        <end position="292"/>
    </location>
</feature>
<evidence type="ECO:0000256" key="1">
    <source>
        <dbReference type="SAM" id="MobiDB-lite"/>
    </source>
</evidence>
<evidence type="ECO:0000313" key="2">
    <source>
        <dbReference type="EMBL" id="OAA62414.1"/>
    </source>
</evidence>
<organism evidence="2 3">
    <name type="scientific">Niveomyces insectorum RCEF 264</name>
    <dbReference type="NCBI Taxonomy" id="1081102"/>
    <lineage>
        <taxon>Eukaryota</taxon>
        <taxon>Fungi</taxon>
        <taxon>Dikarya</taxon>
        <taxon>Ascomycota</taxon>
        <taxon>Pezizomycotina</taxon>
        <taxon>Sordariomycetes</taxon>
        <taxon>Hypocreomycetidae</taxon>
        <taxon>Hypocreales</taxon>
        <taxon>Cordycipitaceae</taxon>
        <taxon>Niveomyces</taxon>
    </lineage>
</organism>
<dbReference type="OrthoDB" id="5286775at2759"/>
<comment type="caution">
    <text evidence="2">The sequence shown here is derived from an EMBL/GenBank/DDBJ whole genome shotgun (WGS) entry which is preliminary data.</text>
</comment>
<protein>
    <submittedName>
        <fullName evidence="2">Uncharacterized protein</fullName>
    </submittedName>
</protein>
<feature type="region of interest" description="Disordered" evidence="1">
    <location>
        <begin position="1"/>
        <end position="292"/>
    </location>
</feature>
<evidence type="ECO:0000313" key="3">
    <source>
        <dbReference type="Proteomes" id="UP000076874"/>
    </source>
</evidence>